<keyword evidence="2" id="KW-0479">Metal-binding</keyword>
<dbReference type="InterPro" id="IPR008972">
    <property type="entry name" value="Cupredoxin"/>
</dbReference>
<feature type="domain" description="Plastocyanin-like" evidence="9">
    <location>
        <begin position="150"/>
        <end position="307"/>
    </location>
</feature>
<evidence type="ECO:0000256" key="5">
    <source>
        <dbReference type="ARBA" id="ARBA00023008"/>
    </source>
</evidence>
<dbReference type="GO" id="GO:0010106">
    <property type="term" value="P:cellular response to iron ion starvation"/>
    <property type="evidence" value="ECO:0007669"/>
    <property type="project" value="TreeGrafter"/>
</dbReference>
<keyword evidence="6" id="KW-0325">Glycoprotein</keyword>
<evidence type="ECO:0000256" key="3">
    <source>
        <dbReference type="ARBA" id="ARBA00022729"/>
    </source>
</evidence>
<dbReference type="InterPro" id="IPR044130">
    <property type="entry name" value="CuRO_2_Fet3-like"/>
</dbReference>
<evidence type="ECO:0000259" key="11">
    <source>
        <dbReference type="Pfam" id="PF07732"/>
    </source>
</evidence>
<sequence length="716" mass="78338">MVFSRLSLLLGVASLAAAKDVYLDWNITWVWTAPDGFARPMIGINDQWPCPLVEADLGDRMIVDVHNGLGNQSTGLHWHGFRQYMTGTMDGSNEVTQCPLPPGSSMRYEFDVNQTGAYWYHSHEMGQYPDGLRGAFVVRDPAPPVAFDDEITITLTDHYHEQMPALLEKYDVDSTAAHPGSNEPIPDSALINETINPTFHVEPNKTYLVHLVCVGNFPGHVTVFEDHEISVVQIDGIWTDPYVVTDKHIRLATGQRMSVLLRTKDNTDRNYAIWDSMDVNMMFIYENRSIPEGFNPNATAWLVYDESKPLLPPPDIHELDPNNNFVDDLDFVPANHEPVLEPVDHQIVLDTGVRYRNGHAEFLVNGKTYIAPEEPTLYTALAAGPDNSSDPSIYGQVNPFVVEYGQVVEIVINNHHGNLHPWHLHGHHFQVLQRTVPEGGYFNGYWGNISSFPVQRDTIMVQNHGHAVIRFRADNPDKFPSSRFDCFWLIHCHIEWHVTKGLTATIIEAPAQMQDIQIPLDHQRICPSYGAPPGDSGEDTPGDETPGDDTSDNGTPDESSPDGEPPSNGTPEEDGPSGETPGAGTPYHGTHDGSSPGGETPGNGSPDEDGPGGETPGAGTPYPGTPNGNSPGGEIPGGLPSNPPFGLAPHGYPPFGGNHENPSSDGWANGFKPSDKPVFPGPVVYDSEYHYGGKVESHKTYGVNSGKKVAISAERD</sequence>
<dbReference type="OMA" id="GNLHPWH"/>
<feature type="compositionally biased region" description="Low complexity" evidence="7">
    <location>
        <begin position="617"/>
        <end position="629"/>
    </location>
</feature>
<dbReference type="GO" id="GO:0004322">
    <property type="term" value="F:ferroxidase activity"/>
    <property type="evidence" value="ECO:0007669"/>
    <property type="project" value="TreeGrafter"/>
</dbReference>
<dbReference type="Proteomes" id="UP000006701">
    <property type="component" value="Unassembled WGS sequence"/>
</dbReference>
<feature type="domain" description="Plastocyanin-like" evidence="10">
    <location>
        <begin position="370"/>
        <end position="511"/>
    </location>
</feature>
<dbReference type="EMBL" id="DS027045">
    <property type="protein sequence ID" value="EAW14605.1"/>
    <property type="molecule type" value="Genomic_DNA"/>
</dbReference>
<gene>
    <name evidence="12" type="ORF">ACLA_076450</name>
</gene>
<accession>A1C884</accession>
<evidence type="ECO:0000256" key="1">
    <source>
        <dbReference type="ARBA" id="ARBA00010609"/>
    </source>
</evidence>
<feature type="domain" description="Plastocyanin-like" evidence="11">
    <location>
        <begin position="27"/>
        <end position="142"/>
    </location>
</feature>
<evidence type="ECO:0000256" key="6">
    <source>
        <dbReference type="ARBA" id="ARBA00023180"/>
    </source>
</evidence>
<evidence type="ECO:0000256" key="7">
    <source>
        <dbReference type="SAM" id="MobiDB-lite"/>
    </source>
</evidence>
<dbReference type="InterPro" id="IPR011706">
    <property type="entry name" value="Cu-oxidase_C"/>
</dbReference>
<dbReference type="CDD" id="cd13877">
    <property type="entry name" value="CuRO_2_Fet3p_like"/>
    <property type="match status" value="1"/>
</dbReference>
<evidence type="ECO:0000256" key="4">
    <source>
        <dbReference type="ARBA" id="ARBA00023002"/>
    </source>
</evidence>
<feature type="signal peptide" evidence="8">
    <location>
        <begin position="1"/>
        <end position="18"/>
    </location>
</feature>
<dbReference type="GO" id="GO:0005507">
    <property type="term" value="F:copper ion binding"/>
    <property type="evidence" value="ECO:0007669"/>
    <property type="project" value="InterPro"/>
</dbReference>
<dbReference type="InterPro" id="IPR011707">
    <property type="entry name" value="Cu-oxidase-like_N"/>
</dbReference>
<feature type="chain" id="PRO_5002632948" evidence="8">
    <location>
        <begin position="19"/>
        <end position="716"/>
    </location>
</feature>
<dbReference type="InterPro" id="IPR002355">
    <property type="entry name" value="Cu_oxidase_Cu_BS"/>
</dbReference>
<reference evidence="12 13" key="1">
    <citation type="journal article" date="2008" name="PLoS Genet.">
        <title>Genomic islands in the pathogenic filamentous fungus Aspergillus fumigatus.</title>
        <authorList>
            <person name="Fedorova N.D."/>
            <person name="Khaldi N."/>
            <person name="Joardar V.S."/>
            <person name="Maiti R."/>
            <person name="Amedeo P."/>
            <person name="Anderson M.J."/>
            <person name="Crabtree J."/>
            <person name="Silva J.C."/>
            <person name="Badger J.H."/>
            <person name="Albarraq A."/>
            <person name="Angiuoli S."/>
            <person name="Bussey H."/>
            <person name="Bowyer P."/>
            <person name="Cotty P.J."/>
            <person name="Dyer P.S."/>
            <person name="Egan A."/>
            <person name="Galens K."/>
            <person name="Fraser-Liggett C.M."/>
            <person name="Haas B.J."/>
            <person name="Inman J.M."/>
            <person name="Kent R."/>
            <person name="Lemieux S."/>
            <person name="Malavazi I."/>
            <person name="Orvis J."/>
            <person name="Roemer T."/>
            <person name="Ronning C.M."/>
            <person name="Sundaram J.P."/>
            <person name="Sutton G."/>
            <person name="Turner G."/>
            <person name="Venter J.C."/>
            <person name="White O.R."/>
            <person name="Whitty B.R."/>
            <person name="Youngman P."/>
            <person name="Wolfe K.H."/>
            <person name="Goldman G.H."/>
            <person name="Wortman J.R."/>
            <person name="Jiang B."/>
            <person name="Denning D.W."/>
            <person name="Nierman W.C."/>
        </authorList>
    </citation>
    <scope>NUCLEOTIDE SEQUENCE [LARGE SCALE GENOMIC DNA]</scope>
    <source>
        <strain evidence="13">ATCC 1007 / CBS 513.65 / DSM 816 / NCTC 3887 / NRRL 1</strain>
    </source>
</reference>
<dbReference type="VEuPathDB" id="FungiDB:ACLA_076450"/>
<name>A1C884_ASPCL</name>
<keyword evidence="5" id="KW-0186">Copper</keyword>
<dbReference type="eggNOG" id="KOG1263">
    <property type="taxonomic scope" value="Eukaryota"/>
</dbReference>
<dbReference type="Gene3D" id="2.60.40.420">
    <property type="entry name" value="Cupredoxins - blue copper proteins"/>
    <property type="match status" value="3"/>
</dbReference>
<dbReference type="InterPro" id="IPR033138">
    <property type="entry name" value="Cu_oxidase_CS"/>
</dbReference>
<feature type="region of interest" description="Disordered" evidence="7">
    <location>
        <begin position="524"/>
        <end position="682"/>
    </location>
</feature>
<protein>
    <submittedName>
        <fullName evidence="12">Conidial pigment biosynthesis oxidase Abr1/brown 1</fullName>
    </submittedName>
</protein>
<dbReference type="SUPFAM" id="SSF49503">
    <property type="entry name" value="Cupredoxins"/>
    <property type="match status" value="3"/>
</dbReference>
<dbReference type="PANTHER" id="PTHR11709">
    <property type="entry name" value="MULTI-COPPER OXIDASE"/>
    <property type="match status" value="1"/>
</dbReference>
<dbReference type="GO" id="GO:0033573">
    <property type="term" value="C:high-affinity iron permease complex"/>
    <property type="evidence" value="ECO:0007669"/>
    <property type="project" value="TreeGrafter"/>
</dbReference>
<evidence type="ECO:0000313" key="12">
    <source>
        <dbReference type="EMBL" id="EAW14605.1"/>
    </source>
</evidence>
<dbReference type="InterPro" id="IPR001117">
    <property type="entry name" value="Cu-oxidase_2nd"/>
</dbReference>
<keyword evidence="4" id="KW-0560">Oxidoreductase</keyword>
<dbReference type="OrthoDB" id="2121828at2759"/>
<dbReference type="GO" id="GO:0033215">
    <property type="term" value="P:reductive iron assimilation"/>
    <property type="evidence" value="ECO:0007669"/>
    <property type="project" value="TreeGrafter"/>
</dbReference>
<dbReference type="HOGENOM" id="CLU_006504_7_3_1"/>
<evidence type="ECO:0000256" key="2">
    <source>
        <dbReference type="ARBA" id="ARBA00022723"/>
    </source>
</evidence>
<dbReference type="STRING" id="344612.A1C884"/>
<organism evidence="12 13">
    <name type="scientific">Aspergillus clavatus (strain ATCC 1007 / CBS 513.65 / DSM 816 / NCTC 3887 / NRRL 1 / QM 1276 / 107)</name>
    <dbReference type="NCBI Taxonomy" id="344612"/>
    <lineage>
        <taxon>Eukaryota</taxon>
        <taxon>Fungi</taxon>
        <taxon>Dikarya</taxon>
        <taxon>Ascomycota</taxon>
        <taxon>Pezizomycotina</taxon>
        <taxon>Eurotiomycetes</taxon>
        <taxon>Eurotiomycetidae</taxon>
        <taxon>Eurotiales</taxon>
        <taxon>Aspergillaceae</taxon>
        <taxon>Aspergillus</taxon>
        <taxon>Aspergillus subgen. Fumigati</taxon>
    </lineage>
</organism>
<dbReference type="KEGG" id="act:ACLA_076450"/>
<dbReference type="PROSITE" id="PS00079">
    <property type="entry name" value="MULTICOPPER_OXIDASE1"/>
    <property type="match status" value="1"/>
</dbReference>
<dbReference type="Pfam" id="PF07732">
    <property type="entry name" value="Cu-oxidase_3"/>
    <property type="match status" value="1"/>
</dbReference>
<keyword evidence="3 8" id="KW-0732">Signal</keyword>
<dbReference type="RefSeq" id="XP_001276031.1">
    <property type="nucleotide sequence ID" value="XM_001276030.1"/>
</dbReference>
<evidence type="ECO:0000256" key="8">
    <source>
        <dbReference type="SAM" id="SignalP"/>
    </source>
</evidence>
<dbReference type="GeneID" id="4708050"/>
<evidence type="ECO:0000313" key="13">
    <source>
        <dbReference type="Proteomes" id="UP000006701"/>
    </source>
</evidence>
<evidence type="ECO:0000259" key="9">
    <source>
        <dbReference type="Pfam" id="PF00394"/>
    </source>
</evidence>
<dbReference type="InterPro" id="IPR045087">
    <property type="entry name" value="Cu-oxidase_fam"/>
</dbReference>
<dbReference type="AlphaFoldDB" id="A1C884"/>
<feature type="region of interest" description="Disordered" evidence="7">
    <location>
        <begin position="697"/>
        <end position="716"/>
    </location>
</feature>
<dbReference type="FunFam" id="2.60.40.420:FF:000022">
    <property type="entry name" value="FET5p Multicopper oxidase"/>
    <property type="match status" value="1"/>
</dbReference>
<dbReference type="Pfam" id="PF00394">
    <property type="entry name" value="Cu-oxidase"/>
    <property type="match status" value="1"/>
</dbReference>
<dbReference type="PANTHER" id="PTHR11709:SF361">
    <property type="entry name" value="IRON TRANSPORT MULTICOPPER OXIDASE FET3"/>
    <property type="match status" value="1"/>
</dbReference>
<keyword evidence="13" id="KW-1185">Reference proteome</keyword>
<dbReference type="FunFam" id="2.60.40.420:FF:000071">
    <property type="entry name" value="Conidial pigment biosynthesis oxidase Abr1/brown 1"/>
    <property type="match status" value="1"/>
</dbReference>
<dbReference type="PROSITE" id="PS00080">
    <property type="entry name" value="MULTICOPPER_OXIDASE2"/>
    <property type="match status" value="1"/>
</dbReference>
<proteinExistence type="inferred from homology"/>
<evidence type="ECO:0000259" key="10">
    <source>
        <dbReference type="Pfam" id="PF07731"/>
    </source>
</evidence>
<feature type="compositionally biased region" description="Acidic residues" evidence="7">
    <location>
        <begin position="536"/>
        <end position="551"/>
    </location>
</feature>
<dbReference type="Pfam" id="PF07731">
    <property type="entry name" value="Cu-oxidase_2"/>
    <property type="match status" value="1"/>
</dbReference>
<comment type="similarity">
    <text evidence="1">Belongs to the multicopper oxidase family.</text>
</comment>